<accession>A0A0F9NZZ9</accession>
<dbReference type="EMBL" id="LAZR01002970">
    <property type="protein sequence ID" value="KKN23449.1"/>
    <property type="molecule type" value="Genomic_DNA"/>
</dbReference>
<comment type="catalytic activity">
    <reaction evidence="9">
        <text>tRNA(Leu) + L-leucine + ATP = L-leucyl-tRNA(Leu) + AMP + diphosphate</text>
        <dbReference type="Rhea" id="RHEA:11688"/>
        <dbReference type="Rhea" id="RHEA-COMP:9613"/>
        <dbReference type="Rhea" id="RHEA-COMP:9622"/>
        <dbReference type="ChEBI" id="CHEBI:30616"/>
        <dbReference type="ChEBI" id="CHEBI:33019"/>
        <dbReference type="ChEBI" id="CHEBI:57427"/>
        <dbReference type="ChEBI" id="CHEBI:78442"/>
        <dbReference type="ChEBI" id="CHEBI:78494"/>
        <dbReference type="ChEBI" id="CHEBI:456215"/>
        <dbReference type="EC" id="6.1.1.4"/>
    </reaction>
</comment>
<evidence type="ECO:0000259" key="11">
    <source>
        <dbReference type="Pfam" id="PF09334"/>
    </source>
</evidence>
<keyword evidence="4" id="KW-0436">Ligase</keyword>
<dbReference type="Gene3D" id="3.40.50.620">
    <property type="entry name" value="HUPs"/>
    <property type="match status" value="2"/>
</dbReference>
<comment type="similarity">
    <text evidence="1">Belongs to the class-I aminoacyl-tRNA synthetase family.</text>
</comment>
<comment type="caution">
    <text evidence="13">The sequence shown here is derived from an EMBL/GenBank/DDBJ whole genome shotgun (WGS) entry which is preliminary data.</text>
</comment>
<dbReference type="PANTHER" id="PTHR43740:SF2">
    <property type="entry name" value="LEUCINE--TRNA LIGASE, MITOCHONDRIAL"/>
    <property type="match status" value="1"/>
</dbReference>
<dbReference type="FunFam" id="3.40.50.620:FF:000056">
    <property type="entry name" value="Leucine--tRNA ligase"/>
    <property type="match status" value="1"/>
</dbReference>
<dbReference type="SUPFAM" id="SSF50677">
    <property type="entry name" value="ValRS/IleRS/LeuRS editing domain"/>
    <property type="match status" value="1"/>
</dbReference>
<dbReference type="InterPro" id="IPR009008">
    <property type="entry name" value="Val/Leu/Ile-tRNA-synth_edit"/>
</dbReference>
<evidence type="ECO:0000256" key="6">
    <source>
        <dbReference type="ARBA" id="ARBA00022840"/>
    </source>
</evidence>
<evidence type="ECO:0000256" key="7">
    <source>
        <dbReference type="ARBA" id="ARBA00022917"/>
    </source>
</evidence>
<dbReference type="Pfam" id="PF13603">
    <property type="entry name" value="tRNA-synt_1_2"/>
    <property type="match status" value="1"/>
</dbReference>
<evidence type="ECO:0000256" key="4">
    <source>
        <dbReference type="ARBA" id="ARBA00022598"/>
    </source>
</evidence>
<dbReference type="InterPro" id="IPR025709">
    <property type="entry name" value="Leu_tRNA-synth_edit"/>
</dbReference>
<dbReference type="InterPro" id="IPR015413">
    <property type="entry name" value="Methionyl/Leucyl_tRNA_Synth"/>
</dbReference>
<dbReference type="InterPro" id="IPR014729">
    <property type="entry name" value="Rossmann-like_a/b/a_fold"/>
</dbReference>
<dbReference type="GO" id="GO:0006429">
    <property type="term" value="P:leucyl-tRNA aminoacylation"/>
    <property type="evidence" value="ECO:0007669"/>
    <property type="project" value="InterPro"/>
</dbReference>
<dbReference type="PANTHER" id="PTHR43740">
    <property type="entry name" value="LEUCYL-TRNA SYNTHETASE"/>
    <property type="match status" value="1"/>
</dbReference>
<organism evidence="13">
    <name type="scientific">marine sediment metagenome</name>
    <dbReference type="NCBI Taxonomy" id="412755"/>
    <lineage>
        <taxon>unclassified sequences</taxon>
        <taxon>metagenomes</taxon>
        <taxon>ecological metagenomes</taxon>
    </lineage>
</organism>
<dbReference type="FunFam" id="3.40.50.620:FF:000003">
    <property type="entry name" value="Leucine--tRNA ligase"/>
    <property type="match status" value="1"/>
</dbReference>
<keyword evidence="3" id="KW-0963">Cytoplasm</keyword>
<name>A0A0F9NZZ9_9ZZZZ</name>
<dbReference type="InterPro" id="IPR002302">
    <property type="entry name" value="Leu-tRNA-ligase"/>
</dbReference>
<dbReference type="EC" id="6.1.1.4" evidence="2"/>
<reference evidence="13" key="1">
    <citation type="journal article" date="2015" name="Nature">
        <title>Complex archaea that bridge the gap between prokaryotes and eukaryotes.</title>
        <authorList>
            <person name="Spang A."/>
            <person name="Saw J.H."/>
            <person name="Jorgensen S.L."/>
            <person name="Zaremba-Niedzwiedzka K."/>
            <person name="Martijn J."/>
            <person name="Lind A.E."/>
            <person name="van Eijk R."/>
            <person name="Schleper C."/>
            <person name="Guy L."/>
            <person name="Ettema T.J."/>
        </authorList>
    </citation>
    <scope>NUCLEOTIDE SEQUENCE</scope>
</reference>
<dbReference type="CDD" id="cd00812">
    <property type="entry name" value="LeuRS_core"/>
    <property type="match status" value="1"/>
</dbReference>
<dbReference type="NCBIfam" id="TIGR00396">
    <property type="entry name" value="leuS_bact"/>
    <property type="match status" value="1"/>
</dbReference>
<dbReference type="SUPFAM" id="SSF52374">
    <property type="entry name" value="Nucleotidylyl transferase"/>
    <property type="match status" value="1"/>
</dbReference>
<evidence type="ECO:0000259" key="10">
    <source>
        <dbReference type="Pfam" id="PF08264"/>
    </source>
</evidence>
<evidence type="ECO:0000256" key="5">
    <source>
        <dbReference type="ARBA" id="ARBA00022741"/>
    </source>
</evidence>
<sequence>MFTPYQPQRIESKWRRIWEEREDHKTSFQTDEPEYYCLDMFPYPSGSGLHVGHWRGYVLSDVWSRYKELEGYNVLHPMGWDSFGLPAENDAIKKGIHPKVNTQKNIENMKRQLREIGAMYDWSREIDTSDPQYYKWTQWIFLQMYKNNLAYRKLMPINWCPSCKTGLANEEVINGKCERCGSEVTRKKLMQWMLKITTYANRLLKDLDKLNWPEKVKIMQANWIGYSQGCEVIFKVHSKLEKKDYEIPVFTTRPDTLAGATYMVFAPEHELISKITLPEHKKEVQKYAEQAQKTPERMRTATVKAKTGVFTGAYAVNPINGEEIPIWVADYVLLTYGTGAIMAVPAHDVRDFEFAKEFSLSVREVIYSQQSKRAKDGSLIEAYVGEGKLINSGSFNGLDSAVARKKITEWLAKKGKGKKSVNYKLRDWVFSRQRYWGEPIPIIYCSRCGEVPVPEKDLPVRLPEVEEYRPTGTGESPLASIAEFVNTICPRCGSKARRETDTMPTWAGSSWYFLRYPNPHLEEAAFDKKKLKHWLPVDMYVGGVEHAILHLLYARFFTKVLYDLGYVDFEEPFKQLFNQGMVCKKSKITGKVEKMSKSKGNVVTPDDLVKRYGTDSVRLYELFIGPAEMNCEWTDRGIEGTYRFLKKTWDIILKLKGKYAPERQDVLRKRHTLIRDVSNRMKLFKFNTAISSFMEFINWLNEPEVLSKGIDRKSIETFLVLLAPFAPHFAEELWETTGHSDSIFEEKWPDYDASLVKLEVAKIAIQVNGKLRGILELSKEVPQEEVVREAKALAGVAKHLRSKHIRKIIFVPDKIVNFVVSKDRE</sequence>
<gene>
    <name evidence="13" type="ORF">LCGC14_0904890</name>
</gene>
<keyword evidence="5" id="KW-0547">Nucleotide-binding</keyword>
<evidence type="ECO:0000256" key="3">
    <source>
        <dbReference type="ARBA" id="ARBA00022490"/>
    </source>
</evidence>
<feature type="domain" description="Leucyl-tRNA synthetase editing" evidence="12">
    <location>
        <begin position="222"/>
        <end position="411"/>
    </location>
</feature>
<evidence type="ECO:0000313" key="13">
    <source>
        <dbReference type="EMBL" id="KKN23449.1"/>
    </source>
</evidence>
<dbReference type="Pfam" id="PF09334">
    <property type="entry name" value="tRNA-synt_1g"/>
    <property type="match status" value="1"/>
</dbReference>
<dbReference type="GO" id="GO:0005524">
    <property type="term" value="F:ATP binding"/>
    <property type="evidence" value="ECO:0007669"/>
    <property type="project" value="UniProtKB-KW"/>
</dbReference>
<protein>
    <recommendedName>
        <fullName evidence="2">leucine--tRNA ligase</fullName>
        <ecNumber evidence="2">6.1.1.4</ecNumber>
    </recommendedName>
</protein>
<feature type="domain" description="Methionyl/Valyl/Leucyl/Isoleucyl-tRNA synthetase anticodon-binding" evidence="10">
    <location>
        <begin position="665"/>
        <end position="784"/>
    </location>
</feature>
<dbReference type="GO" id="GO:0004823">
    <property type="term" value="F:leucine-tRNA ligase activity"/>
    <property type="evidence" value="ECO:0007669"/>
    <property type="project" value="UniProtKB-EC"/>
</dbReference>
<feature type="domain" description="Methionyl/Leucyl tRNA synthetase" evidence="11">
    <location>
        <begin position="41"/>
        <end position="187"/>
    </location>
</feature>
<evidence type="ECO:0000259" key="12">
    <source>
        <dbReference type="Pfam" id="PF13603"/>
    </source>
</evidence>
<dbReference type="AlphaFoldDB" id="A0A0F9NZZ9"/>
<dbReference type="InterPro" id="IPR013155">
    <property type="entry name" value="M/V/L/I-tRNA-synth_anticd-bd"/>
</dbReference>
<dbReference type="HAMAP" id="MF_00049_B">
    <property type="entry name" value="Leu_tRNA_synth_B"/>
    <property type="match status" value="1"/>
</dbReference>
<dbReference type="PRINTS" id="PR00985">
    <property type="entry name" value="TRNASYNTHLEU"/>
</dbReference>
<dbReference type="InterPro" id="IPR009080">
    <property type="entry name" value="tRNAsynth_Ia_anticodon-bd"/>
</dbReference>
<dbReference type="GO" id="GO:0005829">
    <property type="term" value="C:cytosol"/>
    <property type="evidence" value="ECO:0007669"/>
    <property type="project" value="TreeGrafter"/>
</dbReference>
<dbReference type="Gene3D" id="1.10.730.10">
    <property type="entry name" value="Isoleucyl-tRNA Synthetase, Domain 1"/>
    <property type="match status" value="1"/>
</dbReference>
<dbReference type="SUPFAM" id="SSF47323">
    <property type="entry name" value="Anticodon-binding domain of a subclass of class I aminoacyl-tRNA synthetases"/>
    <property type="match status" value="1"/>
</dbReference>
<proteinExistence type="inferred from homology"/>
<keyword evidence="6" id="KW-0067">ATP-binding</keyword>
<dbReference type="CDD" id="cd07958">
    <property type="entry name" value="Anticodon_Ia_Leu_BEm"/>
    <property type="match status" value="1"/>
</dbReference>
<dbReference type="Gene3D" id="3.10.20.590">
    <property type="match status" value="1"/>
</dbReference>
<dbReference type="Pfam" id="PF08264">
    <property type="entry name" value="Anticodon_1"/>
    <property type="match status" value="1"/>
</dbReference>
<evidence type="ECO:0000256" key="1">
    <source>
        <dbReference type="ARBA" id="ARBA00005594"/>
    </source>
</evidence>
<evidence type="ECO:0000256" key="8">
    <source>
        <dbReference type="ARBA" id="ARBA00023146"/>
    </source>
</evidence>
<dbReference type="FunFam" id="1.10.730.10:FF:000002">
    <property type="entry name" value="Leucine--tRNA ligase"/>
    <property type="match status" value="1"/>
</dbReference>
<dbReference type="GO" id="GO:0002161">
    <property type="term" value="F:aminoacyl-tRNA deacylase activity"/>
    <property type="evidence" value="ECO:0007669"/>
    <property type="project" value="InterPro"/>
</dbReference>
<evidence type="ECO:0000256" key="2">
    <source>
        <dbReference type="ARBA" id="ARBA00013164"/>
    </source>
</evidence>
<keyword evidence="8" id="KW-0030">Aminoacyl-tRNA synthetase</keyword>
<evidence type="ECO:0000256" key="9">
    <source>
        <dbReference type="ARBA" id="ARBA00047469"/>
    </source>
</evidence>
<keyword evidence="7" id="KW-0648">Protein biosynthesis</keyword>